<dbReference type="RefSeq" id="WP_379027794.1">
    <property type="nucleotide sequence ID" value="NZ_JBHRXE010000008.1"/>
</dbReference>
<dbReference type="EMBL" id="JBHRXE010000008">
    <property type="protein sequence ID" value="MFC3568374.1"/>
    <property type="molecule type" value="Genomic_DNA"/>
</dbReference>
<keyword evidence="2" id="KW-1185">Reference proteome</keyword>
<name>A0ABV7RUR3_9RHOB</name>
<evidence type="ECO:0000313" key="2">
    <source>
        <dbReference type="Proteomes" id="UP001595596"/>
    </source>
</evidence>
<gene>
    <name evidence="1" type="ORF">ACFOMP_02785</name>
</gene>
<organism evidence="1 2">
    <name type="scientific">Paracoccus simplex</name>
    <dbReference type="NCBI Taxonomy" id="2086346"/>
    <lineage>
        <taxon>Bacteria</taxon>
        <taxon>Pseudomonadati</taxon>
        <taxon>Pseudomonadota</taxon>
        <taxon>Alphaproteobacteria</taxon>
        <taxon>Rhodobacterales</taxon>
        <taxon>Paracoccaceae</taxon>
        <taxon>Paracoccus</taxon>
    </lineage>
</organism>
<proteinExistence type="predicted"/>
<evidence type="ECO:0000313" key="1">
    <source>
        <dbReference type="EMBL" id="MFC3568374.1"/>
    </source>
</evidence>
<accession>A0ABV7RUR3</accession>
<comment type="caution">
    <text evidence="1">The sequence shown here is derived from an EMBL/GenBank/DDBJ whole genome shotgun (WGS) entry which is preliminary data.</text>
</comment>
<reference evidence="2" key="1">
    <citation type="journal article" date="2019" name="Int. J. Syst. Evol. Microbiol.">
        <title>The Global Catalogue of Microorganisms (GCM) 10K type strain sequencing project: providing services to taxonomists for standard genome sequencing and annotation.</title>
        <authorList>
            <consortium name="The Broad Institute Genomics Platform"/>
            <consortium name="The Broad Institute Genome Sequencing Center for Infectious Disease"/>
            <person name="Wu L."/>
            <person name="Ma J."/>
        </authorList>
    </citation>
    <scope>NUCLEOTIDE SEQUENCE [LARGE SCALE GENOMIC DNA]</scope>
    <source>
        <strain evidence="2">VKM B-3226</strain>
    </source>
</reference>
<sequence>MADRWIKQPTDPHQIRETIADLRQRLDALPSIDSNAANWAEQHRQHRAAAEALADHLRATYGARIHDKAWTNTIRMHGFSSSGTAGLQQAFRNWIAAAERKLAAIEGVTS</sequence>
<dbReference type="Proteomes" id="UP001595596">
    <property type="component" value="Unassembled WGS sequence"/>
</dbReference>
<protein>
    <submittedName>
        <fullName evidence="1">Uncharacterized protein</fullName>
    </submittedName>
</protein>